<dbReference type="Proteomes" id="UP000294919">
    <property type="component" value="Unassembled WGS sequence"/>
</dbReference>
<sequence length="138" mass="16063">MSKLIRVADSTNQEVALLTIDEFELLVDMISIGGLYENKDYSKAIDKSISAKEYIFTALNVAENNEKENIEIIISIKYKLKKITEEQSKDILDIILKHYKFYSTFQYVDQDEMINQLIREKNSLLEAYQKTLTSLPQK</sequence>
<name>A0A4R2L1X7_9FIRM</name>
<reference evidence="1 2" key="1">
    <citation type="submission" date="2019-03" db="EMBL/GenBank/DDBJ databases">
        <title>Genomic Encyclopedia of Type Strains, Phase IV (KMG-IV): sequencing the most valuable type-strain genomes for metagenomic binning, comparative biology and taxonomic classification.</title>
        <authorList>
            <person name="Goeker M."/>
        </authorList>
    </citation>
    <scope>NUCLEOTIDE SEQUENCE [LARGE SCALE GENOMIC DNA]</scope>
    <source>
        <strain evidence="1 2">DSM 102940</strain>
    </source>
</reference>
<comment type="caution">
    <text evidence="1">The sequence shown here is derived from an EMBL/GenBank/DDBJ whole genome shotgun (WGS) entry which is preliminary data.</text>
</comment>
<evidence type="ECO:0000313" key="2">
    <source>
        <dbReference type="Proteomes" id="UP000294919"/>
    </source>
</evidence>
<accession>A0A4R2L1X7</accession>
<protein>
    <submittedName>
        <fullName evidence="1">Uncharacterized protein</fullName>
    </submittedName>
</protein>
<dbReference type="EMBL" id="SLWV01000003">
    <property type="protein sequence ID" value="TCO79207.1"/>
    <property type="molecule type" value="Genomic_DNA"/>
</dbReference>
<evidence type="ECO:0000313" key="1">
    <source>
        <dbReference type="EMBL" id="TCO79207.1"/>
    </source>
</evidence>
<gene>
    <name evidence="1" type="ORF">EV214_103260</name>
</gene>
<dbReference type="AlphaFoldDB" id="A0A4R2L1X7"/>
<organism evidence="1 2">
    <name type="scientific">Marinisporobacter balticus</name>
    <dbReference type="NCBI Taxonomy" id="2018667"/>
    <lineage>
        <taxon>Bacteria</taxon>
        <taxon>Bacillati</taxon>
        <taxon>Bacillota</taxon>
        <taxon>Clostridia</taxon>
        <taxon>Peptostreptococcales</taxon>
        <taxon>Thermotaleaceae</taxon>
        <taxon>Marinisporobacter</taxon>
    </lineage>
</organism>
<keyword evidence="2" id="KW-1185">Reference proteome</keyword>
<dbReference type="RefSeq" id="WP_132242992.1">
    <property type="nucleotide sequence ID" value="NZ_SLWV01000003.1"/>
</dbReference>
<proteinExistence type="predicted"/>